<dbReference type="STRING" id="655827.E9EB62"/>
<dbReference type="EMBL" id="GL698537">
    <property type="protein sequence ID" value="EFY86894.1"/>
    <property type="molecule type" value="Genomic_DNA"/>
</dbReference>
<dbReference type="Proteomes" id="UP000002499">
    <property type="component" value="Unassembled WGS sequence"/>
</dbReference>
<dbReference type="OMA" id="PPMMKPT"/>
<dbReference type="eggNOG" id="KOG4462">
    <property type="taxonomic scope" value="Eukaryota"/>
</dbReference>
<organism evidence="4">
    <name type="scientific">Metarhizium acridum (strain CQMa 102)</name>
    <dbReference type="NCBI Taxonomy" id="655827"/>
    <lineage>
        <taxon>Eukaryota</taxon>
        <taxon>Fungi</taxon>
        <taxon>Dikarya</taxon>
        <taxon>Ascomycota</taxon>
        <taxon>Pezizomycotina</taxon>
        <taxon>Sordariomycetes</taxon>
        <taxon>Hypocreomycetidae</taxon>
        <taxon>Hypocreales</taxon>
        <taxon>Clavicipitaceae</taxon>
        <taxon>Metarhizium</taxon>
    </lineage>
</organism>
<feature type="compositionally biased region" description="Pro residues" evidence="1">
    <location>
        <begin position="203"/>
        <end position="217"/>
    </location>
</feature>
<evidence type="ECO:0000256" key="1">
    <source>
        <dbReference type="SAM" id="MobiDB-lite"/>
    </source>
</evidence>
<keyword evidence="4" id="KW-1185">Reference proteome</keyword>
<dbReference type="AlphaFoldDB" id="E9EB62"/>
<feature type="compositionally biased region" description="Pro residues" evidence="1">
    <location>
        <begin position="1"/>
        <end position="28"/>
    </location>
</feature>
<name>E9EB62_METAQ</name>
<dbReference type="InParanoid" id="E9EB62"/>
<feature type="compositionally biased region" description="Pro residues" evidence="1">
    <location>
        <begin position="234"/>
        <end position="265"/>
    </location>
</feature>
<evidence type="ECO:0000313" key="4">
    <source>
        <dbReference type="Proteomes" id="UP000002499"/>
    </source>
</evidence>
<feature type="compositionally biased region" description="Low complexity" evidence="1">
    <location>
        <begin position="32"/>
        <end position="41"/>
    </location>
</feature>
<protein>
    <submittedName>
        <fullName evidence="3">WASP-interacting protein-like protein vrp1p</fullName>
    </submittedName>
</protein>
<dbReference type="PROSITE" id="PS51082">
    <property type="entry name" value="WH2"/>
    <property type="match status" value="1"/>
</dbReference>
<feature type="domain" description="WH2" evidence="2">
    <location>
        <begin position="42"/>
        <end position="59"/>
    </location>
</feature>
<dbReference type="SMART" id="SM00246">
    <property type="entry name" value="WH2"/>
    <property type="match status" value="1"/>
</dbReference>
<dbReference type="GO" id="GO:0003779">
    <property type="term" value="F:actin binding"/>
    <property type="evidence" value="ECO:0007669"/>
    <property type="project" value="InterPro"/>
</dbReference>
<reference evidence="3 4" key="1">
    <citation type="journal article" date="2011" name="PLoS Genet.">
        <title>Genome sequencing and comparative transcriptomics of the model entomopathogenic fungi Metarhizium anisopliae and M. acridum.</title>
        <authorList>
            <person name="Gao Q."/>
            <person name="Jin K."/>
            <person name="Ying S.H."/>
            <person name="Zhang Y."/>
            <person name="Xiao G."/>
            <person name="Shang Y."/>
            <person name="Duan Z."/>
            <person name="Hu X."/>
            <person name="Xie X.Q."/>
            <person name="Zhou G."/>
            <person name="Peng G."/>
            <person name="Luo Z."/>
            <person name="Huang W."/>
            <person name="Wang B."/>
            <person name="Fang W."/>
            <person name="Wang S."/>
            <person name="Zhong Y."/>
            <person name="Ma L.J."/>
            <person name="St Leger R.J."/>
            <person name="Zhao G.P."/>
            <person name="Pei Y."/>
            <person name="Feng M.G."/>
            <person name="Xia Y."/>
            <person name="Wang C."/>
        </authorList>
    </citation>
    <scope>NUCLEOTIDE SEQUENCE [LARGE SCALE GENOMIC DNA]</scope>
    <source>
        <strain evidence="3 4">CQMa 102</strain>
    </source>
</reference>
<dbReference type="HOGENOM" id="CLU_067368_0_0_1"/>
<evidence type="ECO:0000259" key="2">
    <source>
        <dbReference type="PROSITE" id="PS51082"/>
    </source>
</evidence>
<dbReference type="GeneID" id="19251421"/>
<feature type="region of interest" description="Disordered" evidence="1">
    <location>
        <begin position="1"/>
        <end position="265"/>
    </location>
</feature>
<accession>E9EB62</accession>
<sequence length="265" mass="25186">MPAPPPPPPPPPPPGAAGPPPPPPPPGGAPGGMPSRPPASGNRNALLSDIQKGKSLKKAVTNDRSAPVVGKTSSGGGPVLGGAPAVPGGLAPPVPGNRARSNSDQGSGQAASSGMESAAPQLAGLFAGGMPKLKKRGGIDTGANSDASYLSDPGESRSSAPKPPGAPKPPSGAAPAIPGRGLPILSPGAAGHLRKTTPLGGSKPPPPPIGKKPPPLPTSRKPSSKAISPAAAAPTPPPPPPPASAAPTPSAPPPPPPPPAGTICS</sequence>
<dbReference type="InterPro" id="IPR003124">
    <property type="entry name" value="WH2_dom"/>
</dbReference>
<gene>
    <name evidence="3" type="ORF">MAC_07110</name>
</gene>
<feature type="compositionally biased region" description="Low complexity" evidence="1">
    <location>
        <begin position="102"/>
        <end position="119"/>
    </location>
</feature>
<dbReference type="Pfam" id="PF02205">
    <property type="entry name" value="WH2"/>
    <property type="match status" value="1"/>
</dbReference>
<dbReference type="KEGG" id="maw:19251421"/>
<proteinExistence type="predicted"/>
<evidence type="ECO:0000313" key="3">
    <source>
        <dbReference type="EMBL" id="EFY86894.1"/>
    </source>
</evidence>
<feature type="compositionally biased region" description="Pro residues" evidence="1">
    <location>
        <begin position="161"/>
        <end position="172"/>
    </location>
</feature>
<dbReference type="OrthoDB" id="2430277at2759"/>